<feature type="transmembrane region" description="Helical" evidence="1">
    <location>
        <begin position="12"/>
        <end position="32"/>
    </location>
</feature>
<reference evidence="2 3" key="1">
    <citation type="submission" date="2023-03" db="EMBL/GenBank/DDBJ databases">
        <title>High-quality genome of Scylla paramamosain provides insights in environmental adaptation.</title>
        <authorList>
            <person name="Zhang L."/>
        </authorList>
    </citation>
    <scope>NUCLEOTIDE SEQUENCE [LARGE SCALE GENOMIC DNA]</scope>
    <source>
        <strain evidence="2">LZ_2023a</strain>
        <tissue evidence="2">Muscle</tissue>
    </source>
</reference>
<protein>
    <submittedName>
        <fullName evidence="2">Uncharacterized protein</fullName>
    </submittedName>
</protein>
<evidence type="ECO:0000256" key="1">
    <source>
        <dbReference type="SAM" id="Phobius"/>
    </source>
</evidence>
<keyword evidence="3" id="KW-1185">Reference proteome</keyword>
<keyword evidence="1" id="KW-1133">Transmembrane helix</keyword>
<dbReference type="AlphaFoldDB" id="A0AAW0TCD2"/>
<accession>A0AAW0TCD2</accession>
<keyword evidence="1" id="KW-0472">Membrane</keyword>
<feature type="transmembrane region" description="Helical" evidence="1">
    <location>
        <begin position="76"/>
        <end position="96"/>
    </location>
</feature>
<comment type="caution">
    <text evidence="2">The sequence shown here is derived from an EMBL/GenBank/DDBJ whole genome shotgun (WGS) entry which is preliminary data.</text>
</comment>
<keyword evidence="1" id="KW-0812">Transmembrane</keyword>
<gene>
    <name evidence="2" type="ORF">O3P69_012272</name>
</gene>
<proteinExistence type="predicted"/>
<dbReference type="EMBL" id="JARAKH010000033">
    <property type="protein sequence ID" value="KAK8385330.1"/>
    <property type="molecule type" value="Genomic_DNA"/>
</dbReference>
<dbReference type="Proteomes" id="UP001487740">
    <property type="component" value="Unassembled WGS sequence"/>
</dbReference>
<feature type="transmembrane region" description="Helical" evidence="1">
    <location>
        <begin position="44"/>
        <end position="64"/>
    </location>
</feature>
<feature type="transmembrane region" description="Helical" evidence="1">
    <location>
        <begin position="123"/>
        <end position="149"/>
    </location>
</feature>
<organism evidence="2 3">
    <name type="scientific">Scylla paramamosain</name>
    <name type="common">Mud crab</name>
    <dbReference type="NCBI Taxonomy" id="85552"/>
    <lineage>
        <taxon>Eukaryota</taxon>
        <taxon>Metazoa</taxon>
        <taxon>Ecdysozoa</taxon>
        <taxon>Arthropoda</taxon>
        <taxon>Crustacea</taxon>
        <taxon>Multicrustacea</taxon>
        <taxon>Malacostraca</taxon>
        <taxon>Eumalacostraca</taxon>
        <taxon>Eucarida</taxon>
        <taxon>Decapoda</taxon>
        <taxon>Pleocyemata</taxon>
        <taxon>Brachyura</taxon>
        <taxon>Eubrachyura</taxon>
        <taxon>Portunoidea</taxon>
        <taxon>Portunidae</taxon>
        <taxon>Portuninae</taxon>
        <taxon>Scylla</taxon>
    </lineage>
</organism>
<evidence type="ECO:0000313" key="2">
    <source>
        <dbReference type="EMBL" id="KAK8385330.1"/>
    </source>
</evidence>
<evidence type="ECO:0000313" key="3">
    <source>
        <dbReference type="Proteomes" id="UP001487740"/>
    </source>
</evidence>
<name>A0AAW0TCD2_SCYPA</name>
<feature type="transmembrane region" description="Helical" evidence="1">
    <location>
        <begin position="161"/>
        <end position="179"/>
    </location>
</feature>
<sequence>MLKTPSGILKLWEIALNIIIISVTMGVDLFSFGSIGKTFFCGGVYIMALVVSSLLFLTYLRGGARDLQKTTFELKANFVTACLMVSAAGLTIHAGIQYEDLLKKNADAGKAAGSLAEEFRVEVMVNLVVSVLMVAAGAVTIQASFHITFPDRTPAEAGKTGGSFALINAVFYGIDAYFARFNGE</sequence>